<sequence>MRHHEYVRYDGIGLRDLIASGEVSAAEVAAAAKDAIVAANDRVNGMTQIFDTPLGSAPDGPLAGVPFLLKDFGPVADGVEFSIGSRALQGVKSPQDSELMTRFRAAGLAAFGVTTVPEMCISYATESVRYGITRNPWDLSRGVGGSSGGAAAMVAAGAVPIAHGSDGAGSLRIPASCCGLVGVKPSRGRVTGAPGSGDPGFGMTGEFAVTRTVRDAALLLDLVHGPGVGDKYTAPPPARPYLQELGASPKALRVGLSTTAWSGVAVDPEVAAETVRVAKVLSELGLQVEHASPEVSWADAFLGLKGQLAAVAEPWLTSPRPPQPDKLEAVSRAVLAWVRDLKVTDLLACLAAQHRVSRTVGAFFTDYDILVTPTLGQLPAPHGTFTYDNPSHTVDSWLTSIFDHGPFALVFNVTGHPAISLPLGQSADGLPIGVQLVAPYGREDLLFRVAAQLEDALPWRDRTPPFSG</sequence>
<evidence type="ECO:0000313" key="4">
    <source>
        <dbReference type="Proteomes" id="UP000295680"/>
    </source>
</evidence>
<dbReference type="RefSeq" id="WP_132112631.1">
    <property type="nucleotide sequence ID" value="NZ_SLWS01000001.1"/>
</dbReference>
<reference evidence="3 4" key="1">
    <citation type="submission" date="2019-03" db="EMBL/GenBank/DDBJ databases">
        <title>Genomic Encyclopedia of Type Strains, Phase IV (KMG-IV): sequencing the most valuable type-strain genomes for metagenomic binning, comparative biology and taxonomic classification.</title>
        <authorList>
            <person name="Goeker M."/>
        </authorList>
    </citation>
    <scope>NUCLEOTIDE SEQUENCE [LARGE SCALE GENOMIC DNA]</scope>
    <source>
        <strain evidence="3 4">DSM 45934</strain>
    </source>
</reference>
<evidence type="ECO:0000256" key="1">
    <source>
        <dbReference type="ARBA" id="ARBA00009199"/>
    </source>
</evidence>
<dbReference type="PANTHER" id="PTHR11895">
    <property type="entry name" value="TRANSAMIDASE"/>
    <property type="match status" value="1"/>
</dbReference>
<dbReference type="Gene3D" id="3.90.1300.10">
    <property type="entry name" value="Amidase signature (AS) domain"/>
    <property type="match status" value="1"/>
</dbReference>
<evidence type="ECO:0000259" key="2">
    <source>
        <dbReference type="Pfam" id="PF01425"/>
    </source>
</evidence>
<dbReference type="SUPFAM" id="SSF75304">
    <property type="entry name" value="Amidase signature (AS) enzymes"/>
    <property type="match status" value="1"/>
</dbReference>
<proteinExistence type="inferred from homology"/>
<dbReference type="GO" id="GO:0003824">
    <property type="term" value="F:catalytic activity"/>
    <property type="evidence" value="ECO:0007669"/>
    <property type="project" value="InterPro"/>
</dbReference>
<feature type="domain" description="Amidase" evidence="2">
    <location>
        <begin position="56"/>
        <end position="446"/>
    </location>
</feature>
<keyword evidence="4" id="KW-1185">Reference proteome</keyword>
<dbReference type="InterPro" id="IPR020556">
    <property type="entry name" value="Amidase_CS"/>
</dbReference>
<dbReference type="InterPro" id="IPR023631">
    <property type="entry name" value="Amidase_dom"/>
</dbReference>
<dbReference type="PROSITE" id="PS00571">
    <property type="entry name" value="AMIDASES"/>
    <property type="match status" value="1"/>
</dbReference>
<dbReference type="PANTHER" id="PTHR11895:SF7">
    <property type="entry name" value="GLUTAMYL-TRNA(GLN) AMIDOTRANSFERASE SUBUNIT A, MITOCHONDRIAL"/>
    <property type="match status" value="1"/>
</dbReference>
<dbReference type="Pfam" id="PF01425">
    <property type="entry name" value="Amidase"/>
    <property type="match status" value="1"/>
</dbReference>
<evidence type="ECO:0000313" key="3">
    <source>
        <dbReference type="EMBL" id="TCO65901.1"/>
    </source>
</evidence>
<name>A0A4R2JZ54_9PSEU</name>
<dbReference type="EMBL" id="SLWS01000001">
    <property type="protein sequence ID" value="TCO65901.1"/>
    <property type="molecule type" value="Genomic_DNA"/>
</dbReference>
<dbReference type="Proteomes" id="UP000295680">
    <property type="component" value="Unassembled WGS sequence"/>
</dbReference>
<accession>A0A4R2JZ54</accession>
<dbReference type="InterPro" id="IPR000120">
    <property type="entry name" value="Amidase"/>
</dbReference>
<dbReference type="OrthoDB" id="5175573at2"/>
<comment type="caution">
    <text evidence="3">The sequence shown here is derived from an EMBL/GenBank/DDBJ whole genome shotgun (WGS) entry which is preliminary data.</text>
</comment>
<gene>
    <name evidence="3" type="ORF">EV192_1011693</name>
</gene>
<dbReference type="InterPro" id="IPR036928">
    <property type="entry name" value="AS_sf"/>
</dbReference>
<dbReference type="AlphaFoldDB" id="A0A4R2JZ54"/>
<comment type="similarity">
    <text evidence="1">Belongs to the amidase family.</text>
</comment>
<protein>
    <submittedName>
        <fullName evidence="3">Amidase</fullName>
    </submittedName>
</protein>
<organism evidence="3 4">
    <name type="scientific">Actinocrispum wychmicini</name>
    <dbReference type="NCBI Taxonomy" id="1213861"/>
    <lineage>
        <taxon>Bacteria</taxon>
        <taxon>Bacillati</taxon>
        <taxon>Actinomycetota</taxon>
        <taxon>Actinomycetes</taxon>
        <taxon>Pseudonocardiales</taxon>
        <taxon>Pseudonocardiaceae</taxon>
        <taxon>Actinocrispum</taxon>
    </lineage>
</organism>